<evidence type="ECO:0000256" key="1">
    <source>
        <dbReference type="ARBA" id="ARBA00001947"/>
    </source>
</evidence>
<organism evidence="10 11">
    <name type="scientific">Peptococcus simiae</name>
    <dbReference type="NCBI Taxonomy" id="1643805"/>
    <lineage>
        <taxon>Bacteria</taxon>
        <taxon>Bacillati</taxon>
        <taxon>Bacillota</taxon>
        <taxon>Clostridia</taxon>
        <taxon>Eubacteriales</taxon>
        <taxon>Peptococcaceae</taxon>
        <taxon>Peptococcus</taxon>
    </lineage>
</organism>
<dbReference type="PROSITE" id="PS00759">
    <property type="entry name" value="ARGE_DAPE_CPG2_2"/>
    <property type="match status" value="1"/>
</dbReference>
<dbReference type="InterPro" id="IPR010964">
    <property type="entry name" value="M20A_pepV-rel"/>
</dbReference>
<dbReference type="InterPro" id="IPR050072">
    <property type="entry name" value="Peptidase_M20A"/>
</dbReference>
<feature type="domain" description="Peptidase M20 dimerisation" evidence="9">
    <location>
        <begin position="256"/>
        <end position="365"/>
    </location>
</feature>
<evidence type="ECO:0000256" key="7">
    <source>
        <dbReference type="ARBA" id="ARBA00022997"/>
    </source>
</evidence>
<evidence type="ECO:0000313" key="10">
    <source>
        <dbReference type="EMBL" id="MFM9413610.1"/>
    </source>
</evidence>
<keyword evidence="3" id="KW-0645">Protease</keyword>
<evidence type="ECO:0000259" key="9">
    <source>
        <dbReference type="Pfam" id="PF07687"/>
    </source>
</evidence>
<keyword evidence="4" id="KW-0479">Metal-binding</keyword>
<dbReference type="PANTHER" id="PTHR43808">
    <property type="entry name" value="ACETYLORNITHINE DEACETYLASE"/>
    <property type="match status" value="1"/>
</dbReference>
<protein>
    <submittedName>
        <fullName evidence="10">Dipeptidase PepV</fullName>
        <ecNumber evidence="10">3.4.13.-</ecNumber>
    </submittedName>
</protein>
<dbReference type="SUPFAM" id="SSF53187">
    <property type="entry name" value="Zn-dependent exopeptidases"/>
    <property type="match status" value="1"/>
</dbReference>
<dbReference type="Proteomes" id="UP001631949">
    <property type="component" value="Unassembled WGS sequence"/>
</dbReference>
<dbReference type="CDD" id="cd03888">
    <property type="entry name" value="M20_PepV"/>
    <property type="match status" value="1"/>
</dbReference>
<keyword evidence="11" id="KW-1185">Reference proteome</keyword>
<dbReference type="SUPFAM" id="SSF55031">
    <property type="entry name" value="Bacterial exopeptidase dimerisation domain"/>
    <property type="match status" value="1"/>
</dbReference>
<dbReference type="NCBIfam" id="NF005591">
    <property type="entry name" value="PRK07318.1"/>
    <property type="match status" value="1"/>
</dbReference>
<proteinExistence type="inferred from homology"/>
<dbReference type="Pfam" id="PF01546">
    <property type="entry name" value="Peptidase_M20"/>
    <property type="match status" value="1"/>
</dbReference>
<keyword evidence="6" id="KW-0862">Zinc</keyword>
<evidence type="ECO:0000256" key="3">
    <source>
        <dbReference type="ARBA" id="ARBA00022670"/>
    </source>
</evidence>
<name>A0ABW9GYX9_9FIRM</name>
<accession>A0ABW9GYX9</accession>
<comment type="caution">
    <text evidence="10">The sequence shown here is derived from an EMBL/GenBank/DDBJ whole genome shotgun (WGS) entry which is preliminary data.</text>
</comment>
<reference evidence="10 11" key="1">
    <citation type="journal article" date="2016" name="Int. J. Syst. Evol. Microbiol.">
        <title>Peptococcus simiae sp. nov., isolated from rhesus macaque faeces and emended description of the genus Peptococcus.</title>
        <authorList>
            <person name="Shkoporov A.N."/>
            <person name="Efimov B.A."/>
            <person name="Kondova I."/>
            <person name="Ouwerling B."/>
            <person name="Chaplin A.V."/>
            <person name="Shcherbakova V.A."/>
            <person name="Langermans J.A.M."/>
        </authorList>
    </citation>
    <scope>NUCLEOTIDE SEQUENCE [LARGE SCALE GENOMIC DNA]</scope>
    <source>
        <strain evidence="10 11">M108</strain>
    </source>
</reference>
<dbReference type="InterPro" id="IPR001261">
    <property type="entry name" value="ArgE/DapE_CS"/>
</dbReference>
<dbReference type="RefSeq" id="WP_408977226.1">
    <property type="nucleotide sequence ID" value="NZ_JBJUVG010000004.1"/>
</dbReference>
<keyword evidence="7 10" id="KW-0224">Dipeptidase</keyword>
<keyword evidence="5 10" id="KW-0378">Hydrolase</keyword>
<evidence type="ECO:0000256" key="4">
    <source>
        <dbReference type="ARBA" id="ARBA00022723"/>
    </source>
</evidence>
<dbReference type="InterPro" id="IPR011650">
    <property type="entry name" value="Peptidase_M20_dimer"/>
</dbReference>
<dbReference type="InterPro" id="IPR002933">
    <property type="entry name" value="Peptidase_M20"/>
</dbReference>
<dbReference type="NCBIfam" id="TIGR01887">
    <property type="entry name" value="dipeptidaselike"/>
    <property type="match status" value="1"/>
</dbReference>
<dbReference type="InterPro" id="IPR036264">
    <property type="entry name" value="Bact_exopeptidase_dim_dom"/>
</dbReference>
<dbReference type="Pfam" id="PF07687">
    <property type="entry name" value="M20_dimer"/>
    <property type="match status" value="1"/>
</dbReference>
<evidence type="ECO:0000313" key="11">
    <source>
        <dbReference type="Proteomes" id="UP001631949"/>
    </source>
</evidence>
<evidence type="ECO:0000256" key="8">
    <source>
        <dbReference type="ARBA" id="ARBA00023049"/>
    </source>
</evidence>
<evidence type="ECO:0000256" key="6">
    <source>
        <dbReference type="ARBA" id="ARBA00022833"/>
    </source>
</evidence>
<dbReference type="Gene3D" id="3.40.630.10">
    <property type="entry name" value="Zn peptidases"/>
    <property type="match status" value="1"/>
</dbReference>
<evidence type="ECO:0000256" key="5">
    <source>
        <dbReference type="ARBA" id="ARBA00022801"/>
    </source>
</evidence>
<comment type="similarity">
    <text evidence="2">Belongs to the peptidase M20A family.</text>
</comment>
<sequence>MNDPLGQVMAQMNKDHFHRDLAGLLAIESVRDDSRQGPGQPFGPGPAQALAYMLQLADRDGFETANIDGYAGRIAWGEGEDILGILVHVDVVPATGDWASPPFEASIRDGFLYARGAADDKGPAMAAYYALLGLKEAGFKPKKRIHLIIGTDEESDWGCMARYFATEPMPSLGFSPDADFPLINGEKGMVTLNLTTKRVTAGPLKSLQAGERTNMVPDRAEAILTGDQAANLADPFPAWCQDQGLQGQVDQIAGDLRLTLHGKSAHGAEPAAGRNAASYLAAFLQAYLGDEVDPAISLISDCLHRQPDGAGLDLAFSDEVMGPLTVNAGIVDIQPGESRVNINIRYPRGLTAEALVDRVQAKAARYGLDVTYDGPAKAVHYIPADDPLVTTLLDVYRQVSGDATAQPLSIGGGTYARMMPKAVAYGPLFPGEDGQLHQANEHIPLASLYKAIAIYQEAIRRLTEKAD</sequence>
<dbReference type="EC" id="3.4.13.-" evidence="10"/>
<dbReference type="Gene3D" id="3.30.70.360">
    <property type="match status" value="2"/>
</dbReference>
<dbReference type="EMBL" id="JBJUVG010000004">
    <property type="protein sequence ID" value="MFM9413610.1"/>
    <property type="molecule type" value="Genomic_DNA"/>
</dbReference>
<comment type="cofactor">
    <cofactor evidence="1">
        <name>Zn(2+)</name>
        <dbReference type="ChEBI" id="CHEBI:29105"/>
    </cofactor>
</comment>
<evidence type="ECO:0000256" key="2">
    <source>
        <dbReference type="ARBA" id="ARBA00006247"/>
    </source>
</evidence>
<dbReference type="GO" id="GO:0016805">
    <property type="term" value="F:dipeptidase activity"/>
    <property type="evidence" value="ECO:0007669"/>
    <property type="project" value="UniProtKB-KW"/>
</dbReference>
<keyword evidence="8" id="KW-0482">Metalloprotease</keyword>
<gene>
    <name evidence="10" type="primary">pepV</name>
    <name evidence="10" type="ORF">ACKQTC_04440</name>
</gene>
<dbReference type="PANTHER" id="PTHR43808:SF31">
    <property type="entry name" value="N-ACETYL-L-CITRULLINE DEACETYLASE"/>
    <property type="match status" value="1"/>
</dbReference>